<dbReference type="GeneID" id="114076559"/>
<protein>
    <submittedName>
        <fullName evidence="3">Uncharacterized protein LOC114076559 isoform X1</fullName>
    </submittedName>
</protein>
<feature type="compositionally biased region" description="Low complexity" evidence="1">
    <location>
        <begin position="17"/>
        <end position="39"/>
    </location>
</feature>
<reference evidence="3" key="2">
    <citation type="submission" date="2025-08" db="UniProtKB">
        <authorList>
            <consortium name="RefSeq"/>
        </authorList>
    </citation>
    <scope>IDENTIFICATION</scope>
</reference>
<dbReference type="Proteomes" id="UP000694930">
    <property type="component" value="Chromosome 3"/>
</dbReference>
<evidence type="ECO:0000313" key="3">
    <source>
        <dbReference type="RefSeq" id="XP_027771682.1"/>
    </source>
</evidence>
<sequence>MDSGEESSKQSLTERPSAGASSSPAQQKQQRGTTQRQQQFSAKFKTDLNRSVQATQEALHIKKLIQDYTISFIKVGDKEILFLHVRQAVMMELIKRVMRMIRVIRRVMVIKSSCIGLTF</sequence>
<keyword evidence="2" id="KW-1185">Reference proteome</keyword>
<name>A0ABM1V7G4_SOLPN</name>
<reference evidence="2" key="1">
    <citation type="journal article" date="2014" name="Nat. Genet.">
        <title>The genome of the stress-tolerant wild tomato species Solanum pennellii.</title>
        <authorList>
            <person name="Bolger A."/>
            <person name="Scossa F."/>
            <person name="Bolger M.E."/>
            <person name="Lanz C."/>
            <person name="Maumus F."/>
            <person name="Tohge T."/>
            <person name="Quesneville H."/>
            <person name="Alseekh S."/>
            <person name="Sorensen I."/>
            <person name="Lichtenstein G."/>
            <person name="Fich E.A."/>
            <person name="Conte M."/>
            <person name="Keller H."/>
            <person name="Schneeberger K."/>
            <person name="Schwacke R."/>
            <person name="Ofner I."/>
            <person name="Vrebalov J."/>
            <person name="Xu Y."/>
            <person name="Osorio S."/>
            <person name="Aflitos S.A."/>
            <person name="Schijlen E."/>
            <person name="Jimenez-Gomez J.M."/>
            <person name="Ryngajllo M."/>
            <person name="Kimura S."/>
            <person name="Kumar R."/>
            <person name="Koenig D."/>
            <person name="Headland L.R."/>
            <person name="Maloof J.N."/>
            <person name="Sinha N."/>
            <person name="van Ham R.C."/>
            <person name="Lankhorst R.K."/>
            <person name="Mao L."/>
            <person name="Vogel A."/>
            <person name="Arsova B."/>
            <person name="Panstruga R."/>
            <person name="Fei Z."/>
            <person name="Rose J.K."/>
            <person name="Zamir D."/>
            <person name="Carrari F."/>
            <person name="Giovannoni J.J."/>
            <person name="Weigel D."/>
            <person name="Usadel B."/>
            <person name="Fernie A.R."/>
        </authorList>
    </citation>
    <scope>NUCLEOTIDE SEQUENCE [LARGE SCALE GENOMIC DNA]</scope>
    <source>
        <strain evidence="2">cv. LA0716</strain>
    </source>
</reference>
<dbReference type="RefSeq" id="XP_027771682.1">
    <property type="nucleotide sequence ID" value="XM_027915881.1"/>
</dbReference>
<accession>A0ABM1V7G4</accession>
<feature type="region of interest" description="Disordered" evidence="1">
    <location>
        <begin position="1"/>
        <end position="42"/>
    </location>
</feature>
<evidence type="ECO:0000313" key="2">
    <source>
        <dbReference type="Proteomes" id="UP000694930"/>
    </source>
</evidence>
<gene>
    <name evidence="3" type="primary">LOC114076559</name>
</gene>
<evidence type="ECO:0000256" key="1">
    <source>
        <dbReference type="SAM" id="MobiDB-lite"/>
    </source>
</evidence>
<organism evidence="2 3">
    <name type="scientific">Solanum pennellii</name>
    <name type="common">Tomato</name>
    <name type="synonym">Lycopersicon pennellii</name>
    <dbReference type="NCBI Taxonomy" id="28526"/>
    <lineage>
        <taxon>Eukaryota</taxon>
        <taxon>Viridiplantae</taxon>
        <taxon>Streptophyta</taxon>
        <taxon>Embryophyta</taxon>
        <taxon>Tracheophyta</taxon>
        <taxon>Spermatophyta</taxon>
        <taxon>Magnoliopsida</taxon>
        <taxon>eudicotyledons</taxon>
        <taxon>Gunneridae</taxon>
        <taxon>Pentapetalae</taxon>
        <taxon>asterids</taxon>
        <taxon>lamiids</taxon>
        <taxon>Solanales</taxon>
        <taxon>Solanaceae</taxon>
        <taxon>Solanoideae</taxon>
        <taxon>Solaneae</taxon>
        <taxon>Solanum</taxon>
        <taxon>Solanum subgen. Lycopersicon</taxon>
    </lineage>
</organism>
<proteinExistence type="predicted"/>